<feature type="region of interest" description="Disordered" evidence="1">
    <location>
        <begin position="1"/>
        <end position="22"/>
    </location>
</feature>
<feature type="compositionally biased region" description="Low complexity" evidence="1">
    <location>
        <begin position="1"/>
        <end position="10"/>
    </location>
</feature>
<feature type="region of interest" description="Disordered" evidence="1">
    <location>
        <begin position="91"/>
        <end position="147"/>
    </location>
</feature>
<keyword evidence="2" id="KW-1133">Transmembrane helix</keyword>
<feature type="compositionally biased region" description="Polar residues" evidence="1">
    <location>
        <begin position="125"/>
        <end position="147"/>
    </location>
</feature>
<evidence type="ECO:0000313" key="4">
    <source>
        <dbReference type="Proteomes" id="UP000013827"/>
    </source>
</evidence>
<evidence type="ECO:0000256" key="2">
    <source>
        <dbReference type="SAM" id="Phobius"/>
    </source>
</evidence>
<organism evidence="3 4">
    <name type="scientific">Emiliania huxleyi (strain CCMP1516)</name>
    <dbReference type="NCBI Taxonomy" id="280463"/>
    <lineage>
        <taxon>Eukaryota</taxon>
        <taxon>Haptista</taxon>
        <taxon>Haptophyta</taxon>
        <taxon>Prymnesiophyceae</taxon>
        <taxon>Isochrysidales</taxon>
        <taxon>Noelaerhabdaceae</taxon>
        <taxon>Emiliania</taxon>
    </lineage>
</organism>
<evidence type="ECO:0000313" key="3">
    <source>
        <dbReference type="EnsemblProtists" id="EOD18221"/>
    </source>
</evidence>
<feature type="compositionally biased region" description="Low complexity" evidence="1">
    <location>
        <begin position="351"/>
        <end position="379"/>
    </location>
</feature>
<dbReference type="AlphaFoldDB" id="A0A0D3J3Y6"/>
<feature type="compositionally biased region" description="Basic and acidic residues" evidence="1">
    <location>
        <begin position="264"/>
        <end position="290"/>
    </location>
</feature>
<keyword evidence="4" id="KW-1185">Reference proteome</keyword>
<reference evidence="4" key="1">
    <citation type="journal article" date="2013" name="Nature">
        <title>Pan genome of the phytoplankton Emiliania underpins its global distribution.</title>
        <authorList>
            <person name="Read B.A."/>
            <person name="Kegel J."/>
            <person name="Klute M.J."/>
            <person name="Kuo A."/>
            <person name="Lefebvre S.C."/>
            <person name="Maumus F."/>
            <person name="Mayer C."/>
            <person name="Miller J."/>
            <person name="Monier A."/>
            <person name="Salamov A."/>
            <person name="Young J."/>
            <person name="Aguilar M."/>
            <person name="Claverie J.M."/>
            <person name="Frickenhaus S."/>
            <person name="Gonzalez K."/>
            <person name="Herman E.K."/>
            <person name="Lin Y.C."/>
            <person name="Napier J."/>
            <person name="Ogata H."/>
            <person name="Sarno A.F."/>
            <person name="Shmutz J."/>
            <person name="Schroeder D."/>
            <person name="de Vargas C."/>
            <person name="Verret F."/>
            <person name="von Dassow P."/>
            <person name="Valentin K."/>
            <person name="Van de Peer Y."/>
            <person name="Wheeler G."/>
            <person name="Dacks J.B."/>
            <person name="Delwiche C.F."/>
            <person name="Dyhrman S.T."/>
            <person name="Glockner G."/>
            <person name="John U."/>
            <person name="Richards T."/>
            <person name="Worden A.Z."/>
            <person name="Zhang X."/>
            <person name="Grigoriev I.V."/>
            <person name="Allen A.E."/>
            <person name="Bidle K."/>
            <person name="Borodovsky M."/>
            <person name="Bowler C."/>
            <person name="Brownlee C."/>
            <person name="Cock J.M."/>
            <person name="Elias M."/>
            <person name="Gladyshev V.N."/>
            <person name="Groth M."/>
            <person name="Guda C."/>
            <person name="Hadaegh A."/>
            <person name="Iglesias-Rodriguez M.D."/>
            <person name="Jenkins J."/>
            <person name="Jones B.M."/>
            <person name="Lawson T."/>
            <person name="Leese F."/>
            <person name="Lindquist E."/>
            <person name="Lobanov A."/>
            <person name="Lomsadze A."/>
            <person name="Malik S.B."/>
            <person name="Marsh M.E."/>
            <person name="Mackinder L."/>
            <person name="Mock T."/>
            <person name="Mueller-Roeber B."/>
            <person name="Pagarete A."/>
            <person name="Parker M."/>
            <person name="Probert I."/>
            <person name="Quesneville H."/>
            <person name="Raines C."/>
            <person name="Rensing S.A."/>
            <person name="Riano-Pachon D.M."/>
            <person name="Richier S."/>
            <person name="Rokitta S."/>
            <person name="Shiraiwa Y."/>
            <person name="Soanes D.M."/>
            <person name="van der Giezen M."/>
            <person name="Wahlund T.M."/>
            <person name="Williams B."/>
            <person name="Wilson W."/>
            <person name="Wolfe G."/>
            <person name="Wurch L.L."/>
        </authorList>
    </citation>
    <scope>NUCLEOTIDE SEQUENCE</scope>
</reference>
<dbReference type="EnsemblProtists" id="EOD18221">
    <property type="protein sequence ID" value="EOD18221"/>
    <property type="gene ID" value="EMIHUDRAFT_432332"/>
</dbReference>
<sequence>MKEPIDQGQTPPSPPPGEPEWDWREAADDLLGNRSSSDRHIVVAGIVAVLSFVLFLLVCRCCRCRRRAIQRRGLRRHDTWRARVGVADGTSGLGTGLKPPPVECKPASTGQTSVSAAARLVQMPEESSTALDEASDTLSSDADQPAALSSGQRAFLEELSPGEAAVYRATGRPPPPSAARPTPATAAAPPPRPPPLWPEPPPPRANSRTLGAWVSSSGKGPSFAKSLVRQGAKKQAAAAASAVARKAAALREAAASKVSSTRGGGRERLEEEPVRSGGREVREAAHDTRPPDASPARRPPEVVMLDVGTRKGPARLCIREGDHPQKLAAEFAAKHRLGSSVVDRPLAPSRPHSLPPAHSHTPPLLPPHTLTHSHPPAHSLSPTYTHALTRPGAPCRY</sequence>
<accession>A0A0D3J3Y6</accession>
<feature type="region of interest" description="Disordered" evidence="1">
    <location>
        <begin position="343"/>
        <end position="397"/>
    </location>
</feature>
<reference evidence="3" key="2">
    <citation type="submission" date="2024-10" db="UniProtKB">
        <authorList>
            <consortium name="EnsemblProtists"/>
        </authorList>
    </citation>
    <scope>IDENTIFICATION</scope>
</reference>
<feature type="transmembrane region" description="Helical" evidence="2">
    <location>
        <begin position="41"/>
        <end position="62"/>
    </location>
</feature>
<feature type="compositionally biased region" description="Polar residues" evidence="1">
    <location>
        <begin position="206"/>
        <end position="219"/>
    </location>
</feature>
<dbReference type="Proteomes" id="UP000013827">
    <property type="component" value="Unassembled WGS sequence"/>
</dbReference>
<feature type="compositionally biased region" description="Pro residues" evidence="1">
    <location>
        <begin position="188"/>
        <end position="204"/>
    </location>
</feature>
<protein>
    <submittedName>
        <fullName evidence="3">Uncharacterized protein</fullName>
    </submittedName>
</protein>
<dbReference type="RefSeq" id="XP_005770650.1">
    <property type="nucleotide sequence ID" value="XM_005770593.1"/>
</dbReference>
<dbReference type="KEGG" id="ehx:EMIHUDRAFT_432332"/>
<feature type="region of interest" description="Disordered" evidence="1">
    <location>
        <begin position="253"/>
        <end position="299"/>
    </location>
</feature>
<keyword evidence="2" id="KW-0812">Transmembrane</keyword>
<keyword evidence="2" id="KW-0472">Membrane</keyword>
<dbReference type="GeneID" id="19046222"/>
<dbReference type="HOGENOM" id="CLU_695280_0_0_1"/>
<name>A0A0D3J3Y6_EMIH1</name>
<feature type="region of interest" description="Disordered" evidence="1">
    <location>
        <begin position="166"/>
        <end position="227"/>
    </location>
</feature>
<proteinExistence type="predicted"/>
<evidence type="ECO:0000256" key="1">
    <source>
        <dbReference type="SAM" id="MobiDB-lite"/>
    </source>
</evidence>
<dbReference type="PaxDb" id="2903-EOD18221"/>